<name>A0AAN7S642_9COLE</name>
<dbReference type="EMBL" id="JARPUR010000008">
    <property type="protein sequence ID" value="KAK4872251.1"/>
    <property type="molecule type" value="Genomic_DNA"/>
</dbReference>
<evidence type="ECO:0000256" key="1">
    <source>
        <dbReference type="ARBA" id="ARBA00004294"/>
    </source>
</evidence>
<dbReference type="InterPro" id="IPR050931">
    <property type="entry name" value="Mito_Protein_Transport_Metaxin"/>
</dbReference>
<sequence length="227" mass="27430">MFFQSYPVYPKTIVKIFKIRAVIKTAYFPFITGIPSIRENRFLTDDKTKLLKHVFKMCKEDLHFTVQQQLKLEAYKSYFMENFVEPFYFDCWIHETNYRHAIETWFTNVIPFPFSTFYLNKNRAHAQKAFSIYTPKWNYESYMCKKYEDAAICLGDFNYLLKDGRKFIYKNTPTSIDAIIYSYLMIAMHIPLHNPTLQTLIYRHGWLVNYVNRITEEYFPNTPSKYE</sequence>
<evidence type="ECO:0000313" key="9">
    <source>
        <dbReference type="EMBL" id="KAK4872251.1"/>
    </source>
</evidence>
<feature type="domain" description="Mitochondrial outer membrane transport complex Sam37/metaxin N-terminal" evidence="7">
    <location>
        <begin position="58"/>
        <end position="123"/>
    </location>
</feature>
<dbReference type="InterPro" id="IPR019564">
    <property type="entry name" value="Sam37/metaxin_N"/>
</dbReference>
<keyword evidence="5" id="KW-0496">Mitochondrion</keyword>
<dbReference type="AlphaFoldDB" id="A0AAN7S642"/>
<dbReference type="Pfam" id="PF10568">
    <property type="entry name" value="Tom37"/>
    <property type="match status" value="1"/>
</dbReference>
<dbReference type="GO" id="GO:0015031">
    <property type="term" value="P:protein transport"/>
    <property type="evidence" value="ECO:0007669"/>
    <property type="project" value="UniProtKB-KW"/>
</dbReference>
<evidence type="ECO:0000313" key="10">
    <source>
        <dbReference type="Proteomes" id="UP001353858"/>
    </source>
</evidence>
<evidence type="ECO:0000256" key="6">
    <source>
        <dbReference type="ARBA" id="ARBA00023136"/>
    </source>
</evidence>
<keyword evidence="6" id="KW-0472">Membrane</keyword>
<comment type="subcellular location">
    <subcellularLocation>
        <location evidence="1">Mitochondrion outer membrane</location>
    </subcellularLocation>
</comment>
<evidence type="ECO:0000256" key="3">
    <source>
        <dbReference type="ARBA" id="ARBA00022787"/>
    </source>
</evidence>
<comment type="caution">
    <text evidence="9">The sequence shown here is derived from an EMBL/GenBank/DDBJ whole genome shotgun (WGS) entry which is preliminary data.</text>
</comment>
<evidence type="ECO:0000259" key="8">
    <source>
        <dbReference type="Pfam" id="PF17171"/>
    </source>
</evidence>
<proteinExistence type="predicted"/>
<accession>A0AAN7S642</accession>
<evidence type="ECO:0008006" key="11">
    <source>
        <dbReference type="Google" id="ProtNLM"/>
    </source>
</evidence>
<keyword evidence="3" id="KW-1000">Mitochondrion outer membrane</keyword>
<dbReference type="PANTHER" id="PTHR12289">
    <property type="entry name" value="METAXIN RELATED"/>
    <property type="match status" value="1"/>
</dbReference>
<gene>
    <name evidence="9" type="ORF">RN001_016375</name>
</gene>
<dbReference type="Pfam" id="PF17171">
    <property type="entry name" value="GST_C_6"/>
    <property type="match status" value="1"/>
</dbReference>
<evidence type="ECO:0000256" key="4">
    <source>
        <dbReference type="ARBA" id="ARBA00022927"/>
    </source>
</evidence>
<feature type="domain" description="Metaxin glutathione S-transferase" evidence="8">
    <location>
        <begin position="156"/>
        <end position="214"/>
    </location>
</feature>
<keyword evidence="2" id="KW-0813">Transport</keyword>
<evidence type="ECO:0000259" key="7">
    <source>
        <dbReference type="Pfam" id="PF10568"/>
    </source>
</evidence>
<reference evidence="10" key="1">
    <citation type="submission" date="2023-01" db="EMBL/GenBank/DDBJ databases">
        <title>Key to firefly adult light organ development and bioluminescence: homeobox transcription factors regulate luciferase expression and transportation to peroxisome.</title>
        <authorList>
            <person name="Fu X."/>
        </authorList>
    </citation>
    <scope>NUCLEOTIDE SEQUENCE [LARGE SCALE GENOMIC DNA]</scope>
</reference>
<keyword evidence="10" id="KW-1185">Reference proteome</keyword>
<dbReference type="PANTHER" id="PTHR12289:SF41">
    <property type="entry name" value="FAILED AXON CONNECTIONS-RELATED"/>
    <property type="match status" value="1"/>
</dbReference>
<dbReference type="Proteomes" id="UP001353858">
    <property type="component" value="Unassembled WGS sequence"/>
</dbReference>
<keyword evidence="4" id="KW-0653">Protein transport</keyword>
<evidence type="ECO:0000256" key="5">
    <source>
        <dbReference type="ARBA" id="ARBA00023128"/>
    </source>
</evidence>
<organism evidence="9 10">
    <name type="scientific">Aquatica leii</name>
    <dbReference type="NCBI Taxonomy" id="1421715"/>
    <lineage>
        <taxon>Eukaryota</taxon>
        <taxon>Metazoa</taxon>
        <taxon>Ecdysozoa</taxon>
        <taxon>Arthropoda</taxon>
        <taxon>Hexapoda</taxon>
        <taxon>Insecta</taxon>
        <taxon>Pterygota</taxon>
        <taxon>Neoptera</taxon>
        <taxon>Endopterygota</taxon>
        <taxon>Coleoptera</taxon>
        <taxon>Polyphaga</taxon>
        <taxon>Elateriformia</taxon>
        <taxon>Elateroidea</taxon>
        <taxon>Lampyridae</taxon>
        <taxon>Luciolinae</taxon>
        <taxon>Aquatica</taxon>
    </lineage>
</organism>
<evidence type="ECO:0000256" key="2">
    <source>
        <dbReference type="ARBA" id="ARBA00022448"/>
    </source>
</evidence>
<dbReference type="InterPro" id="IPR033468">
    <property type="entry name" value="Metaxin_GST"/>
</dbReference>
<protein>
    <recommendedName>
        <fullName evidence="11">Metaxin glutathione S-transferase domain-containing protein</fullName>
    </recommendedName>
</protein>
<dbReference type="GO" id="GO:0001401">
    <property type="term" value="C:SAM complex"/>
    <property type="evidence" value="ECO:0007669"/>
    <property type="project" value="InterPro"/>
</dbReference>